<dbReference type="Pfam" id="PF04114">
    <property type="entry name" value="Gaa1"/>
    <property type="match status" value="1"/>
</dbReference>
<protein>
    <submittedName>
        <fullName evidence="2">Uncharacterized protein</fullName>
    </submittedName>
</protein>
<accession>A0A4S4N6N4</accession>
<keyword evidence="3" id="KW-1185">Reference proteome</keyword>
<name>A0A4S4N6N4_9APHY</name>
<reference evidence="2 3" key="1">
    <citation type="submission" date="2019-02" db="EMBL/GenBank/DDBJ databases">
        <title>Genome sequencing of the rare red list fungi Antrodiella citrinella (Flaviporus citrinellus).</title>
        <authorList>
            <person name="Buettner E."/>
            <person name="Kellner H."/>
        </authorList>
    </citation>
    <scope>NUCLEOTIDE SEQUENCE [LARGE SCALE GENOMIC DNA]</scope>
    <source>
        <strain evidence="2 3">DSM 108506</strain>
    </source>
</reference>
<feature type="transmembrane region" description="Helical" evidence="1">
    <location>
        <begin position="355"/>
        <end position="379"/>
    </location>
</feature>
<keyword evidence="1" id="KW-0812">Transmembrane</keyword>
<feature type="transmembrane region" description="Helical" evidence="1">
    <location>
        <begin position="431"/>
        <end position="455"/>
    </location>
</feature>
<gene>
    <name evidence="2" type="ORF">EUX98_g293</name>
</gene>
<evidence type="ECO:0000256" key="1">
    <source>
        <dbReference type="SAM" id="Phobius"/>
    </source>
</evidence>
<dbReference type="PANTHER" id="PTHR13304:SF0">
    <property type="entry name" value="GLYCOSYLPHOSPHATIDYLINOSITOL ANCHOR ATTACHMENT 1 PROTEIN"/>
    <property type="match status" value="1"/>
</dbReference>
<dbReference type="GO" id="GO:0042765">
    <property type="term" value="C:GPI-anchor transamidase complex"/>
    <property type="evidence" value="ECO:0007669"/>
    <property type="project" value="InterPro"/>
</dbReference>
<dbReference type="OrthoDB" id="445301at2759"/>
<dbReference type="PANTHER" id="PTHR13304">
    <property type="entry name" value="GLYCOSYLPHOSPHATIDYLINOSITOL ANCHOR ATTACHMENT 1 PROTEIN"/>
    <property type="match status" value="1"/>
</dbReference>
<dbReference type="AlphaFoldDB" id="A0A4S4N6N4"/>
<dbReference type="InterPro" id="IPR007246">
    <property type="entry name" value="Gaa1"/>
</dbReference>
<keyword evidence="1" id="KW-0472">Membrane</keyword>
<dbReference type="GO" id="GO:0016255">
    <property type="term" value="P:attachment of GPI anchor to protein"/>
    <property type="evidence" value="ECO:0007669"/>
    <property type="project" value="TreeGrafter"/>
</dbReference>
<organism evidence="2 3">
    <name type="scientific">Antrodiella citrinella</name>
    <dbReference type="NCBI Taxonomy" id="2447956"/>
    <lineage>
        <taxon>Eukaryota</taxon>
        <taxon>Fungi</taxon>
        <taxon>Dikarya</taxon>
        <taxon>Basidiomycota</taxon>
        <taxon>Agaricomycotina</taxon>
        <taxon>Agaricomycetes</taxon>
        <taxon>Polyporales</taxon>
        <taxon>Steccherinaceae</taxon>
        <taxon>Antrodiella</taxon>
    </lineage>
</organism>
<keyword evidence="1" id="KW-1133">Transmembrane helix</keyword>
<dbReference type="Proteomes" id="UP000308730">
    <property type="component" value="Unassembled WGS sequence"/>
</dbReference>
<comment type="caution">
    <text evidence="2">The sequence shown here is derived from an EMBL/GenBank/DDBJ whole genome shotgun (WGS) entry which is preliminary data.</text>
</comment>
<dbReference type="EMBL" id="SGPM01000002">
    <property type="protein sequence ID" value="THH33887.1"/>
    <property type="molecule type" value="Genomic_DNA"/>
</dbReference>
<evidence type="ECO:0000313" key="2">
    <source>
        <dbReference type="EMBL" id="THH33887.1"/>
    </source>
</evidence>
<proteinExistence type="predicted"/>
<sequence length="518" mass="57525">MLGESTFIDENALHPGQVNTNWNWGDVHQADEYLAQLEALRDRNASSRETASFIADEFRKLGLPSATQDYSLSTSLQTYNGTNAYAIFSSPRGSGAEATLISASWRSRDGEDKLNLRGVSTVLGLAAFLRGYSLWAKDFVFVISDGYLDGMQAFVTTYYGESSSSQFYLFFSTSDWFSLLYTADLVAEPLTLPSGVIWAALNIDYPGHSFSHLGVFFEGINGRLPNQDLYNSFQIISRHTGGVPVVLYDHLDPRDIPHREAELSNIPSWVPGFIRNQPFVQEYAYRSKNVLRHVSFQARGQASGVHGLLHRFRIDAITLYAVPATGPHGFHALGRIMESTLRTVNNLLERLHASFFFYILVNTAVFLKIGFFLPSAVILSVAMMFSGLHEWVGAAWFWSSQGASNTGSEKKGTQDPAQPGWMERPRPVLKALLVMAATHLSGLVLFYLITLPWIAANYKTASFVLFTCILLLPAVALTLPQSSPTKIAPLWKVLKAFNLCLASTYPSHLFLAQHINPD</sequence>
<evidence type="ECO:0000313" key="3">
    <source>
        <dbReference type="Proteomes" id="UP000308730"/>
    </source>
</evidence>
<feature type="transmembrane region" description="Helical" evidence="1">
    <location>
        <begin position="461"/>
        <end position="479"/>
    </location>
</feature>